<keyword evidence="5" id="KW-1185">Reference proteome</keyword>
<keyword evidence="4" id="KW-0378">Hydrolase</keyword>
<dbReference type="InterPro" id="IPR032466">
    <property type="entry name" value="Metal_Hydrolase"/>
</dbReference>
<dbReference type="GO" id="GO:0019748">
    <property type="term" value="P:secondary metabolic process"/>
    <property type="evidence" value="ECO:0007669"/>
    <property type="project" value="TreeGrafter"/>
</dbReference>
<evidence type="ECO:0000256" key="2">
    <source>
        <dbReference type="SAM" id="MobiDB-lite"/>
    </source>
</evidence>
<feature type="compositionally biased region" description="Pro residues" evidence="2">
    <location>
        <begin position="41"/>
        <end position="51"/>
    </location>
</feature>
<dbReference type="Gene3D" id="3.20.20.140">
    <property type="entry name" value="Metal-dependent hydrolases"/>
    <property type="match status" value="1"/>
</dbReference>
<dbReference type="SUPFAM" id="SSF51556">
    <property type="entry name" value="Metallo-dependent hydrolases"/>
    <property type="match status" value="1"/>
</dbReference>
<reference evidence="4 5" key="1">
    <citation type="submission" date="2019-02" db="EMBL/GenBank/DDBJ databases">
        <title>Genomic data mining of an Antarctic deep-sea actinobacterium, Janibacterlimosus P3-3-X1.</title>
        <authorList>
            <person name="Liao L."/>
            <person name="Chen B."/>
        </authorList>
    </citation>
    <scope>NUCLEOTIDE SEQUENCE [LARGE SCALE GENOMIC DNA]</scope>
    <source>
        <strain evidence="4 5">P3-3-X1</strain>
    </source>
</reference>
<dbReference type="RefSeq" id="WP_130630296.1">
    <property type="nucleotide sequence ID" value="NZ_CP036164.1"/>
</dbReference>
<dbReference type="GO" id="GO:0016831">
    <property type="term" value="F:carboxy-lyase activity"/>
    <property type="evidence" value="ECO:0007669"/>
    <property type="project" value="InterPro"/>
</dbReference>
<evidence type="ECO:0000313" key="4">
    <source>
        <dbReference type="EMBL" id="QBF47097.1"/>
    </source>
</evidence>
<proteinExistence type="predicted"/>
<protein>
    <submittedName>
        <fullName evidence="4">Amidohydrolase</fullName>
    </submittedName>
</protein>
<evidence type="ECO:0000256" key="1">
    <source>
        <dbReference type="ARBA" id="ARBA00023239"/>
    </source>
</evidence>
<evidence type="ECO:0000313" key="5">
    <source>
        <dbReference type="Proteomes" id="UP000290408"/>
    </source>
</evidence>
<accession>A0A4P6MYC1</accession>
<gene>
    <name evidence="4" type="ORF">EXU32_13090</name>
</gene>
<dbReference type="GO" id="GO:0005737">
    <property type="term" value="C:cytoplasm"/>
    <property type="evidence" value="ECO:0007669"/>
    <property type="project" value="TreeGrafter"/>
</dbReference>
<organism evidence="4 5">
    <name type="scientific">Janibacter limosus</name>
    <dbReference type="NCBI Taxonomy" id="53458"/>
    <lineage>
        <taxon>Bacteria</taxon>
        <taxon>Bacillati</taxon>
        <taxon>Actinomycetota</taxon>
        <taxon>Actinomycetes</taxon>
        <taxon>Micrococcales</taxon>
        <taxon>Intrasporangiaceae</taxon>
        <taxon>Janibacter</taxon>
    </lineage>
</organism>
<dbReference type="AlphaFoldDB" id="A0A4P6MYC1"/>
<dbReference type="KEGG" id="jli:EXU32_13090"/>
<dbReference type="EMBL" id="CP036164">
    <property type="protein sequence ID" value="QBF47097.1"/>
    <property type="molecule type" value="Genomic_DNA"/>
</dbReference>
<dbReference type="InterPro" id="IPR006680">
    <property type="entry name" value="Amidohydro-rel"/>
</dbReference>
<dbReference type="InterPro" id="IPR032465">
    <property type="entry name" value="ACMSD"/>
</dbReference>
<feature type="region of interest" description="Disordered" evidence="2">
    <location>
        <begin position="34"/>
        <end position="58"/>
    </location>
</feature>
<dbReference type="GO" id="GO:0016787">
    <property type="term" value="F:hydrolase activity"/>
    <property type="evidence" value="ECO:0007669"/>
    <property type="project" value="UniProtKB-KW"/>
</dbReference>
<dbReference type="PANTHER" id="PTHR21240">
    <property type="entry name" value="2-AMINO-3-CARBOXYLMUCONATE-6-SEMIALDEHYDE DECARBOXYLASE"/>
    <property type="match status" value="1"/>
</dbReference>
<dbReference type="Pfam" id="PF04909">
    <property type="entry name" value="Amidohydro_2"/>
    <property type="match status" value="1"/>
</dbReference>
<dbReference type="PANTHER" id="PTHR21240:SF28">
    <property type="entry name" value="ISO-OROTATE DECARBOXYLASE (EUROFUNG)"/>
    <property type="match status" value="1"/>
</dbReference>
<feature type="domain" description="Amidohydrolase-related" evidence="3">
    <location>
        <begin position="9"/>
        <end position="331"/>
    </location>
</feature>
<name>A0A4P6MYC1_9MICO</name>
<evidence type="ECO:0000259" key="3">
    <source>
        <dbReference type="Pfam" id="PF04909"/>
    </source>
</evidence>
<keyword evidence="1" id="KW-0456">Lyase</keyword>
<sequence>MDHVDRSIIDVHAHVSLPDYSSLLRAAGLDLPGYGQAGPPASTPSEPPCPAPSGADPSSIERRLEHMDRAGVARQVLSPTVGPYAADQDSARRAARLVNTTHAALVAAHPDRFSFFAALPLPHVDAALDEVEHALDTLGAVGVIIHCSVGGRSVADPAFEPVLAELDRRVGVLFLHPSVNGLRSPLVTDWGLAPTAGTVFEDTVAALHLMTARVPERFPGIDIIVPHLGGALPMLLDRLDNQLPMSVSGLTERPSETARRFWYDTVSHGSSTALGAAAEAFGADRLLAGSDYPVMLHFTTYAQTMAYHADSGLAPDALTRILRTNARQLFGGL</sequence>
<dbReference type="OrthoDB" id="8673173at2"/>
<dbReference type="Proteomes" id="UP000290408">
    <property type="component" value="Chromosome"/>
</dbReference>